<dbReference type="Proteomes" id="UP000214566">
    <property type="component" value="Unassembled WGS sequence"/>
</dbReference>
<dbReference type="AlphaFoldDB" id="A0A238D5M4"/>
<organism evidence="1 2">
    <name type="scientific">Thiomonas delicata</name>
    <name type="common">Thiomonas cuprina</name>
    <dbReference type="NCBI Taxonomy" id="364030"/>
    <lineage>
        <taxon>Bacteria</taxon>
        <taxon>Pseudomonadati</taxon>
        <taxon>Pseudomonadota</taxon>
        <taxon>Betaproteobacteria</taxon>
        <taxon>Burkholderiales</taxon>
        <taxon>Thiomonas</taxon>
    </lineage>
</organism>
<dbReference type="EMBL" id="FLMQ01000056">
    <property type="protein sequence ID" value="SBP88596.1"/>
    <property type="molecule type" value="Genomic_DNA"/>
</dbReference>
<name>A0A238D5M4_THIDL</name>
<reference evidence="1 2" key="1">
    <citation type="submission" date="2016-06" db="EMBL/GenBank/DDBJ databases">
        <authorList>
            <person name="Kjaerup R.B."/>
            <person name="Dalgaard T.S."/>
            <person name="Juul-Madsen H.R."/>
        </authorList>
    </citation>
    <scope>NUCLEOTIDE SEQUENCE [LARGE SCALE GENOMIC DNA]</scope>
    <source>
        <strain evidence="1 2">DSM 16361</strain>
    </source>
</reference>
<keyword evidence="2" id="KW-1185">Reference proteome</keyword>
<gene>
    <name evidence="1" type="ORF">THIARS_70216</name>
</gene>
<evidence type="ECO:0000313" key="2">
    <source>
        <dbReference type="Proteomes" id="UP000214566"/>
    </source>
</evidence>
<accession>A0A238D5M4</accession>
<proteinExistence type="predicted"/>
<evidence type="ECO:0000313" key="1">
    <source>
        <dbReference type="EMBL" id="SBP88596.1"/>
    </source>
</evidence>
<sequence>MLHERLPRASMCLQLAAANFRFSMFSQNRPAILAAAVSMRFQIP</sequence>
<protein>
    <submittedName>
        <fullName evidence="1">Uncharacterized protein</fullName>
    </submittedName>
</protein>